<accession>A0ABQ9XHQ4</accession>
<dbReference type="Proteomes" id="UP001281761">
    <property type="component" value="Unassembled WGS sequence"/>
</dbReference>
<feature type="domain" description="PH" evidence="2">
    <location>
        <begin position="286"/>
        <end position="384"/>
    </location>
</feature>
<feature type="compositionally biased region" description="Polar residues" evidence="1">
    <location>
        <begin position="125"/>
        <end position="142"/>
    </location>
</feature>
<feature type="compositionally biased region" description="Polar residues" evidence="1">
    <location>
        <begin position="223"/>
        <end position="244"/>
    </location>
</feature>
<dbReference type="InterPro" id="IPR011993">
    <property type="entry name" value="PH-like_dom_sf"/>
</dbReference>
<organism evidence="3 4">
    <name type="scientific">Blattamonas nauphoetae</name>
    <dbReference type="NCBI Taxonomy" id="2049346"/>
    <lineage>
        <taxon>Eukaryota</taxon>
        <taxon>Metamonada</taxon>
        <taxon>Preaxostyla</taxon>
        <taxon>Oxymonadida</taxon>
        <taxon>Blattamonas</taxon>
    </lineage>
</organism>
<dbReference type="Pfam" id="PF00169">
    <property type="entry name" value="PH"/>
    <property type="match status" value="1"/>
</dbReference>
<evidence type="ECO:0000256" key="1">
    <source>
        <dbReference type="SAM" id="MobiDB-lite"/>
    </source>
</evidence>
<proteinExistence type="predicted"/>
<keyword evidence="4" id="KW-1185">Reference proteome</keyword>
<dbReference type="EMBL" id="JARBJD010000126">
    <property type="protein sequence ID" value="KAK2950969.1"/>
    <property type="molecule type" value="Genomic_DNA"/>
</dbReference>
<evidence type="ECO:0000313" key="4">
    <source>
        <dbReference type="Proteomes" id="UP001281761"/>
    </source>
</evidence>
<dbReference type="SMART" id="SM00233">
    <property type="entry name" value="PH"/>
    <property type="match status" value="1"/>
</dbReference>
<feature type="region of interest" description="Disordered" evidence="1">
    <location>
        <begin position="211"/>
        <end position="247"/>
    </location>
</feature>
<protein>
    <recommendedName>
        <fullName evidence="2">PH domain-containing protein</fullName>
    </recommendedName>
</protein>
<dbReference type="PROSITE" id="PS50003">
    <property type="entry name" value="PH_DOMAIN"/>
    <property type="match status" value="1"/>
</dbReference>
<evidence type="ECO:0000313" key="3">
    <source>
        <dbReference type="EMBL" id="KAK2950969.1"/>
    </source>
</evidence>
<name>A0ABQ9XHQ4_9EUKA</name>
<dbReference type="InterPro" id="IPR001849">
    <property type="entry name" value="PH_domain"/>
</dbReference>
<sequence>MDVSVLKYYTSIVLSKGSNAESHRIKANSLVHCLTDLNSRLIYSSSCRNNLDTVIGLLNDTSSYFERYCSSSGFQKMKESPAAKRSYHTLKERFVEVISRLEKSNESEYRNYVDSLNTLPIPANPDQSNPPSDSFESTHNQLSPPSIPPSSEPSSPPPYPNDSDTSDSDNEQLPPSTEAPNPHNDLSELISEAQHDDTFPEEQDVATAAANDLTRSPVLIDLNQPTDTKQQETLPASDKTSSEPTEADKLMTKVPLPDCFSQAGLAVISHTISCVKNELRRVCKEIPIFEGLLSFRGQVVPQFRPRYALLTHTQLVYFPLNEPISSSLVRTISLKEASISAPLSEDLSVFVLSSPHSVHRSYRIKAESNAIAALWKTQLEQVLEH</sequence>
<feature type="compositionally biased region" description="Pro residues" evidence="1">
    <location>
        <begin position="145"/>
        <end position="160"/>
    </location>
</feature>
<reference evidence="3 4" key="1">
    <citation type="journal article" date="2022" name="bioRxiv">
        <title>Genomics of Preaxostyla Flagellates Illuminates Evolutionary Transitions and the Path Towards Mitochondrial Loss.</title>
        <authorList>
            <person name="Novak L.V.F."/>
            <person name="Treitli S.C."/>
            <person name="Pyrih J."/>
            <person name="Halakuc P."/>
            <person name="Pipaliya S.V."/>
            <person name="Vacek V."/>
            <person name="Brzon O."/>
            <person name="Soukal P."/>
            <person name="Eme L."/>
            <person name="Dacks J.B."/>
            <person name="Karnkowska A."/>
            <person name="Elias M."/>
            <person name="Hampl V."/>
        </authorList>
    </citation>
    <scope>NUCLEOTIDE SEQUENCE [LARGE SCALE GENOMIC DNA]</scope>
    <source>
        <strain evidence="3">NAU3</strain>
        <tissue evidence="3">Gut</tissue>
    </source>
</reference>
<gene>
    <name evidence="3" type="ORF">BLNAU_14047</name>
</gene>
<feature type="region of interest" description="Disordered" evidence="1">
    <location>
        <begin position="117"/>
        <end position="185"/>
    </location>
</feature>
<dbReference type="Gene3D" id="2.30.29.30">
    <property type="entry name" value="Pleckstrin-homology domain (PH domain)/Phosphotyrosine-binding domain (PTB)"/>
    <property type="match status" value="1"/>
</dbReference>
<evidence type="ECO:0000259" key="2">
    <source>
        <dbReference type="PROSITE" id="PS50003"/>
    </source>
</evidence>
<dbReference type="SUPFAM" id="SSF50729">
    <property type="entry name" value="PH domain-like"/>
    <property type="match status" value="1"/>
</dbReference>
<comment type="caution">
    <text evidence="3">The sequence shown here is derived from an EMBL/GenBank/DDBJ whole genome shotgun (WGS) entry which is preliminary data.</text>
</comment>
<dbReference type="CDD" id="cd00821">
    <property type="entry name" value="PH"/>
    <property type="match status" value="1"/>
</dbReference>